<dbReference type="eggNOG" id="KOG1054">
    <property type="taxonomic scope" value="Eukaryota"/>
</dbReference>
<evidence type="ECO:0000256" key="6">
    <source>
        <dbReference type="ARBA" id="ARBA00023065"/>
    </source>
</evidence>
<keyword evidence="8" id="KW-0675">Receptor</keyword>
<dbReference type="FunFam" id="1.10.287.70:FF:000105">
    <property type="entry name" value="Eye-enriched kainate receptor, isoform A"/>
    <property type="match status" value="1"/>
</dbReference>
<name>A7S4J7_NEMVE</name>
<feature type="binding site" evidence="12">
    <location>
        <position position="183"/>
    </location>
    <ligand>
        <name>L-glutamate</name>
        <dbReference type="ChEBI" id="CHEBI:29985"/>
    </ligand>
</feature>
<evidence type="ECO:0000256" key="7">
    <source>
        <dbReference type="ARBA" id="ARBA00023136"/>
    </source>
</evidence>
<dbReference type="SUPFAM" id="SSF81324">
    <property type="entry name" value="Voltage-gated potassium channels"/>
    <property type="match status" value="1"/>
</dbReference>
<gene>
    <name evidence="17" type="ORF">NEMVEDRAFT_v1g24412</name>
</gene>
<evidence type="ECO:0000256" key="13">
    <source>
        <dbReference type="PIRSR" id="PIRSR601508-2"/>
    </source>
</evidence>
<dbReference type="Gene3D" id="1.10.287.70">
    <property type="match status" value="1"/>
</dbReference>
<keyword evidence="6" id="KW-0406">Ion transport</keyword>
<evidence type="ECO:0000256" key="14">
    <source>
        <dbReference type="PIRSR" id="PIRSR601508-3"/>
    </source>
</evidence>
<keyword evidence="5 15" id="KW-1133">Transmembrane helix</keyword>
<dbReference type="Proteomes" id="UP000001593">
    <property type="component" value="Unassembled WGS sequence"/>
</dbReference>
<keyword evidence="11" id="KW-0407">Ion channel</keyword>
<dbReference type="HOGENOM" id="CLU_007257_0_3_1"/>
<feature type="transmembrane region" description="Helical" evidence="15">
    <location>
        <begin position="12"/>
        <end position="30"/>
    </location>
</feature>
<reference evidence="17 18" key="1">
    <citation type="journal article" date="2007" name="Science">
        <title>Sea anemone genome reveals ancestral eumetazoan gene repertoire and genomic organization.</title>
        <authorList>
            <person name="Putnam N.H."/>
            <person name="Srivastava M."/>
            <person name="Hellsten U."/>
            <person name="Dirks B."/>
            <person name="Chapman J."/>
            <person name="Salamov A."/>
            <person name="Terry A."/>
            <person name="Shapiro H."/>
            <person name="Lindquist E."/>
            <person name="Kapitonov V.V."/>
            <person name="Jurka J."/>
            <person name="Genikhovich G."/>
            <person name="Grigoriev I.V."/>
            <person name="Lucas S.M."/>
            <person name="Steele R.E."/>
            <person name="Finnerty J.R."/>
            <person name="Technau U."/>
            <person name="Martindale M.Q."/>
            <person name="Rokhsar D.S."/>
        </authorList>
    </citation>
    <scope>NUCLEOTIDE SEQUENCE [LARGE SCALE GENOMIC DNA]</scope>
    <source>
        <strain evidence="18">CH2 X CH6</strain>
    </source>
</reference>
<keyword evidence="14" id="KW-1015">Disulfide bond</keyword>
<dbReference type="AlphaFoldDB" id="A7S4J7"/>
<evidence type="ECO:0000256" key="4">
    <source>
        <dbReference type="ARBA" id="ARBA00022692"/>
    </source>
</evidence>
<feature type="non-terminal residue" evidence="17">
    <location>
        <position position="1"/>
    </location>
</feature>
<feature type="transmembrane region" description="Helical" evidence="15">
    <location>
        <begin position="270"/>
        <end position="290"/>
    </location>
</feature>
<dbReference type="SUPFAM" id="SSF53850">
    <property type="entry name" value="Periplasmic binding protein-like II"/>
    <property type="match status" value="1"/>
</dbReference>
<dbReference type="PRINTS" id="PR00177">
    <property type="entry name" value="NMDARECEPTOR"/>
</dbReference>
<evidence type="ECO:0000256" key="2">
    <source>
        <dbReference type="ARBA" id="ARBA00022448"/>
    </source>
</evidence>
<evidence type="ECO:0000256" key="15">
    <source>
        <dbReference type="SAM" id="Phobius"/>
    </source>
</evidence>
<dbReference type="OrthoDB" id="5984008at2759"/>
<dbReference type="KEGG" id="nve:5513073"/>
<keyword evidence="4 15" id="KW-0812">Transmembrane</keyword>
<evidence type="ECO:0000256" key="3">
    <source>
        <dbReference type="ARBA" id="ARBA00022475"/>
    </source>
</evidence>
<evidence type="ECO:0000256" key="5">
    <source>
        <dbReference type="ARBA" id="ARBA00022989"/>
    </source>
</evidence>
<dbReference type="InParanoid" id="A7S4J7"/>
<feature type="binding site" evidence="12">
    <location>
        <position position="136"/>
    </location>
    <ligand>
        <name>L-glutamate</name>
        <dbReference type="ChEBI" id="CHEBI:29985"/>
    </ligand>
</feature>
<keyword evidence="9" id="KW-0325">Glycoprotein</keyword>
<keyword evidence="7 15" id="KW-0472">Membrane</keyword>
<dbReference type="OMA" id="EQTEIMY"/>
<dbReference type="GO" id="GO:0015276">
    <property type="term" value="F:ligand-gated monoatomic ion channel activity"/>
    <property type="evidence" value="ECO:0007669"/>
    <property type="project" value="InterPro"/>
</dbReference>
<evidence type="ECO:0000256" key="1">
    <source>
        <dbReference type="ARBA" id="ARBA00004651"/>
    </source>
</evidence>
<evidence type="ECO:0000313" key="18">
    <source>
        <dbReference type="Proteomes" id="UP000001593"/>
    </source>
</evidence>
<protein>
    <recommendedName>
        <fullName evidence="16">Ionotropic glutamate receptor C-terminal domain-containing protein</fullName>
    </recommendedName>
</protein>
<dbReference type="InterPro" id="IPR001508">
    <property type="entry name" value="Iono_Glu_rcpt_met"/>
</dbReference>
<feature type="disulfide bond" evidence="14">
    <location>
        <begin position="196"/>
        <end position="251"/>
    </location>
</feature>
<keyword evidence="10" id="KW-1071">Ligand-gated ion channel</keyword>
<dbReference type="GO" id="GO:0005886">
    <property type="term" value="C:plasma membrane"/>
    <property type="evidence" value="ECO:0007669"/>
    <property type="project" value="UniProtKB-SubCell"/>
</dbReference>
<evidence type="ECO:0000256" key="9">
    <source>
        <dbReference type="ARBA" id="ARBA00023180"/>
    </source>
</evidence>
<comment type="subcellular location">
    <subcellularLocation>
        <location evidence="1">Cell membrane</location>
        <topology evidence="1">Multi-pass membrane protein</topology>
    </subcellularLocation>
</comment>
<keyword evidence="2" id="KW-0813">Transport</keyword>
<evidence type="ECO:0000256" key="11">
    <source>
        <dbReference type="ARBA" id="ARBA00023303"/>
    </source>
</evidence>
<organism evidence="17 18">
    <name type="scientific">Nematostella vectensis</name>
    <name type="common">Starlet sea anemone</name>
    <dbReference type="NCBI Taxonomy" id="45351"/>
    <lineage>
        <taxon>Eukaryota</taxon>
        <taxon>Metazoa</taxon>
        <taxon>Cnidaria</taxon>
        <taxon>Anthozoa</taxon>
        <taxon>Hexacorallia</taxon>
        <taxon>Actiniaria</taxon>
        <taxon>Edwardsiidae</taxon>
        <taxon>Nematostella</taxon>
    </lineage>
</organism>
<evidence type="ECO:0000256" key="8">
    <source>
        <dbReference type="ARBA" id="ARBA00023170"/>
    </source>
</evidence>
<dbReference type="FunFam" id="3.40.190.10:FF:000400">
    <property type="entry name" value="Predicted protein"/>
    <property type="match status" value="1"/>
</dbReference>
<evidence type="ECO:0000256" key="10">
    <source>
        <dbReference type="ARBA" id="ARBA00023286"/>
    </source>
</evidence>
<evidence type="ECO:0000313" key="17">
    <source>
        <dbReference type="EMBL" id="EDO41293.1"/>
    </source>
</evidence>
<feature type="site" description="Crucial to convey clamshell closure to channel opening" evidence="13">
    <location>
        <position position="115"/>
    </location>
</feature>
<keyword evidence="18" id="KW-1185">Reference proteome</keyword>
<feature type="domain" description="Ionotropic glutamate receptor C-terminal" evidence="16">
    <location>
        <begin position="19"/>
        <end position="247"/>
    </location>
</feature>
<sequence>LFAFLMPFQKDLWACCCLVVGAVTILMWILDRFSPYGFRAEAKNTGEGEGDEFSLPNSLWFATGSILQQGGDNTPRSGSGRVLAASFWLFTLILISTYTANLAAFFTAQNSKSTINSLEDLVAQDVFKYGVQQGGSLFSFFEKSKVRIYKKMFGKMSTLNTFVKGTDEGVNRSRTTPFAYLTDQPSLDYYNQRKPCNTMLVKNLLDAKSYALGLQRNSEWTDGISVAILQLREEGEVERIRYKWWDAMSECNLKDAVVSNQPMSLELHHLAGVFIILGGGAGISLVILLME</sequence>
<proteinExistence type="predicted"/>
<accession>A7S4J7</accession>
<dbReference type="PhylomeDB" id="A7S4J7"/>
<feature type="non-terminal residue" evidence="17">
    <location>
        <position position="291"/>
    </location>
</feature>
<keyword evidence="3" id="KW-1003">Cell membrane</keyword>
<dbReference type="PANTHER" id="PTHR18966">
    <property type="entry name" value="IONOTROPIC GLUTAMATE RECEPTOR"/>
    <property type="match status" value="1"/>
</dbReference>
<evidence type="ECO:0000259" key="16">
    <source>
        <dbReference type="SMART" id="SM00079"/>
    </source>
</evidence>
<dbReference type="SMART" id="SM00079">
    <property type="entry name" value="PBPe"/>
    <property type="match status" value="1"/>
</dbReference>
<dbReference type="GO" id="GO:0038023">
    <property type="term" value="F:signaling receptor activity"/>
    <property type="evidence" value="ECO:0007669"/>
    <property type="project" value="InterPro"/>
</dbReference>
<evidence type="ECO:0000256" key="12">
    <source>
        <dbReference type="PIRSR" id="PIRSR601508-1"/>
    </source>
</evidence>
<dbReference type="Gene3D" id="3.40.190.10">
    <property type="entry name" value="Periplasmic binding protein-like II"/>
    <property type="match status" value="1"/>
</dbReference>
<dbReference type="InterPro" id="IPR001320">
    <property type="entry name" value="Iontro_rcpt_C"/>
</dbReference>
<dbReference type="STRING" id="45351.A7S4J7"/>
<dbReference type="EMBL" id="DS469579">
    <property type="protein sequence ID" value="EDO41293.1"/>
    <property type="molecule type" value="Genomic_DNA"/>
</dbReference>
<dbReference type="Pfam" id="PF00060">
    <property type="entry name" value="Lig_chan"/>
    <property type="match status" value="1"/>
</dbReference>
<dbReference type="InterPro" id="IPR015683">
    <property type="entry name" value="Ionotropic_Glu_rcpt"/>
</dbReference>
<feature type="transmembrane region" description="Helical" evidence="15">
    <location>
        <begin position="87"/>
        <end position="108"/>
    </location>
</feature>